<dbReference type="SUPFAM" id="SSF50199">
    <property type="entry name" value="Staphylococcal nuclease"/>
    <property type="match status" value="1"/>
</dbReference>
<organism evidence="5 6">
    <name type="scientific">Halopseudomonas xinjiangensis</name>
    <dbReference type="NCBI Taxonomy" id="487184"/>
    <lineage>
        <taxon>Bacteria</taxon>
        <taxon>Pseudomonadati</taxon>
        <taxon>Pseudomonadota</taxon>
        <taxon>Gammaproteobacteria</taxon>
        <taxon>Pseudomonadales</taxon>
        <taxon>Pseudomonadaceae</taxon>
        <taxon>Halopseudomonas</taxon>
    </lineage>
</organism>
<dbReference type="RefSeq" id="WP_093395652.1">
    <property type="nucleotide sequence ID" value="NZ_LT629736.1"/>
</dbReference>
<name>A0A1H1WWG7_9GAMM</name>
<dbReference type="OrthoDB" id="6867997at2"/>
<dbReference type="Pfam" id="PF00565">
    <property type="entry name" value="SNase"/>
    <property type="match status" value="1"/>
</dbReference>
<dbReference type="PANTHER" id="PTHR12302:SF3">
    <property type="entry name" value="SERINE_THREONINE-PROTEIN KINASE 31"/>
    <property type="match status" value="1"/>
</dbReference>
<gene>
    <name evidence="5" type="ORF">SAMN05216421_2704</name>
</gene>
<evidence type="ECO:0000313" key="5">
    <source>
        <dbReference type="EMBL" id="SDT01568.1"/>
    </source>
</evidence>
<evidence type="ECO:0000256" key="3">
    <source>
        <dbReference type="ARBA" id="ARBA00022801"/>
    </source>
</evidence>
<dbReference type="EMBL" id="LT629736">
    <property type="protein sequence ID" value="SDT01568.1"/>
    <property type="molecule type" value="Genomic_DNA"/>
</dbReference>
<evidence type="ECO:0000259" key="4">
    <source>
        <dbReference type="PROSITE" id="PS50830"/>
    </source>
</evidence>
<reference evidence="6" key="1">
    <citation type="submission" date="2016-10" db="EMBL/GenBank/DDBJ databases">
        <authorList>
            <person name="Varghese N."/>
            <person name="Submissions S."/>
        </authorList>
    </citation>
    <scope>NUCLEOTIDE SEQUENCE [LARGE SCALE GENOMIC DNA]</scope>
    <source>
        <strain evidence="6">NRRL B-51270</strain>
    </source>
</reference>
<keyword evidence="2" id="KW-0255">Endonuclease</keyword>
<dbReference type="GO" id="GO:0016787">
    <property type="term" value="F:hydrolase activity"/>
    <property type="evidence" value="ECO:0007669"/>
    <property type="project" value="UniProtKB-KW"/>
</dbReference>
<dbReference type="InterPro" id="IPR035437">
    <property type="entry name" value="SNase_OB-fold_sf"/>
</dbReference>
<dbReference type="PROSITE" id="PS50830">
    <property type="entry name" value="TNASE_3"/>
    <property type="match status" value="1"/>
</dbReference>
<evidence type="ECO:0000256" key="2">
    <source>
        <dbReference type="ARBA" id="ARBA00022759"/>
    </source>
</evidence>
<evidence type="ECO:0000313" key="6">
    <source>
        <dbReference type="Proteomes" id="UP000243207"/>
    </source>
</evidence>
<dbReference type="STRING" id="487184.SAMN05216421_2704"/>
<feature type="domain" description="TNase-like" evidence="4">
    <location>
        <begin position="45"/>
        <end position="165"/>
    </location>
</feature>
<dbReference type="InterPro" id="IPR016071">
    <property type="entry name" value="Staphylococal_nuclease_OB-fold"/>
</dbReference>
<protein>
    <submittedName>
        <fullName evidence="5">Nuclease homologue</fullName>
    </submittedName>
</protein>
<dbReference type="GO" id="GO:0004519">
    <property type="term" value="F:endonuclease activity"/>
    <property type="evidence" value="ECO:0007669"/>
    <property type="project" value="UniProtKB-KW"/>
</dbReference>
<dbReference type="AlphaFoldDB" id="A0A1H1WWG7"/>
<proteinExistence type="predicted"/>
<keyword evidence="1" id="KW-0540">Nuclease</keyword>
<keyword evidence="3" id="KW-0378">Hydrolase</keyword>
<sequence>MAGFETRKALQWSAFFVVWLFTGLAQADACRMPEDDAVRVHSRTVFDGDTLELTDGRRVRLIGINAPEIGREGKASEPFARAAEQRLQQLTRGKPLYLVPGEEPRDRYGRTLGHLFDAGGTNLEAQLLAEGLGFAIGVPPNLDMVQCHAAAEKAARTTGRGLWSGHPVIEASRLERGGFQIVRGTVRSAEKAGRFWWLALDGQVVLRIPQDDRNVLAGRDPSAMQGELVEARGWVIDRRGQRSVNRGHQRFMLPVRHDSMLRNVE</sequence>
<dbReference type="SMART" id="SM00318">
    <property type="entry name" value="SNc"/>
    <property type="match status" value="1"/>
</dbReference>
<accession>A0A1H1WWG7</accession>
<evidence type="ECO:0000256" key="1">
    <source>
        <dbReference type="ARBA" id="ARBA00022722"/>
    </source>
</evidence>
<keyword evidence="6" id="KW-1185">Reference proteome</keyword>
<dbReference type="Proteomes" id="UP000243207">
    <property type="component" value="Chromosome I"/>
</dbReference>
<dbReference type="PANTHER" id="PTHR12302">
    <property type="entry name" value="EBNA2 BINDING PROTEIN P100"/>
    <property type="match status" value="1"/>
</dbReference>
<dbReference type="Gene3D" id="2.40.50.90">
    <property type="match status" value="1"/>
</dbReference>